<name>H2ZN17_CIOSA</name>
<dbReference type="PRINTS" id="PR00878">
    <property type="entry name" value="CHOLNESTRASE"/>
</dbReference>
<dbReference type="GO" id="GO:0019695">
    <property type="term" value="P:choline metabolic process"/>
    <property type="evidence" value="ECO:0007669"/>
    <property type="project" value="TreeGrafter"/>
</dbReference>
<dbReference type="PANTHER" id="PTHR43918">
    <property type="entry name" value="ACETYLCHOLINESTERASE"/>
    <property type="match status" value="1"/>
</dbReference>
<dbReference type="Gene3D" id="3.40.50.1820">
    <property type="entry name" value="alpha/beta hydrolase"/>
    <property type="match status" value="1"/>
</dbReference>
<dbReference type="FunFam" id="3.40.50.1820:FF:000029">
    <property type="entry name" value="Acetylcholinesterase"/>
    <property type="match status" value="1"/>
</dbReference>
<evidence type="ECO:0000256" key="8">
    <source>
        <dbReference type="PIRSR" id="PIRSR600997-1"/>
    </source>
</evidence>
<dbReference type="GO" id="GO:0005615">
    <property type="term" value="C:extracellular space"/>
    <property type="evidence" value="ECO:0007669"/>
    <property type="project" value="TreeGrafter"/>
</dbReference>
<reference evidence="13" key="1">
    <citation type="submission" date="2003-08" db="EMBL/GenBank/DDBJ databases">
        <authorList>
            <person name="Birren B."/>
            <person name="Nusbaum C."/>
            <person name="Abebe A."/>
            <person name="Abouelleil A."/>
            <person name="Adekoya E."/>
            <person name="Ait-zahra M."/>
            <person name="Allen N."/>
            <person name="Allen T."/>
            <person name="An P."/>
            <person name="Anderson M."/>
            <person name="Anderson S."/>
            <person name="Arachchi H."/>
            <person name="Armbruster J."/>
            <person name="Bachantsang P."/>
            <person name="Baldwin J."/>
            <person name="Barry A."/>
            <person name="Bayul T."/>
            <person name="Blitshsteyn B."/>
            <person name="Bloom T."/>
            <person name="Blye J."/>
            <person name="Boguslavskiy L."/>
            <person name="Borowsky M."/>
            <person name="Boukhgalter B."/>
            <person name="Brunache A."/>
            <person name="Butler J."/>
            <person name="Calixte N."/>
            <person name="Calvo S."/>
            <person name="Camarata J."/>
            <person name="Campo K."/>
            <person name="Chang J."/>
            <person name="Cheshatsang Y."/>
            <person name="Citroen M."/>
            <person name="Collymore A."/>
            <person name="Considine T."/>
            <person name="Cook A."/>
            <person name="Cooke P."/>
            <person name="Corum B."/>
            <person name="Cuomo C."/>
            <person name="David R."/>
            <person name="Dawoe T."/>
            <person name="Degray S."/>
            <person name="Dodge S."/>
            <person name="Dooley K."/>
            <person name="Dorje P."/>
            <person name="Dorjee K."/>
            <person name="Dorris L."/>
            <person name="Duffey N."/>
            <person name="Dupes A."/>
            <person name="Elkins T."/>
            <person name="Engels R."/>
            <person name="Erickson J."/>
            <person name="Farina A."/>
            <person name="Faro S."/>
            <person name="Ferreira P."/>
            <person name="Fischer H."/>
            <person name="Fitzgerald M."/>
            <person name="Foley K."/>
            <person name="Gage D."/>
            <person name="Galagan J."/>
            <person name="Gearin G."/>
            <person name="Gnerre S."/>
            <person name="Gnirke A."/>
            <person name="Goyette A."/>
            <person name="Graham J."/>
            <person name="Grandbois E."/>
            <person name="Gyaltsen K."/>
            <person name="Hafez N."/>
            <person name="Hagopian D."/>
            <person name="Hagos B."/>
            <person name="Hall J."/>
            <person name="Hatcher B."/>
            <person name="Heller A."/>
            <person name="Higgins H."/>
            <person name="Honan T."/>
            <person name="Horn A."/>
            <person name="Houde N."/>
            <person name="Hughes L."/>
            <person name="Hulme W."/>
            <person name="Husby E."/>
            <person name="Iliev I."/>
            <person name="Jaffe D."/>
            <person name="Jones C."/>
            <person name="Kamal M."/>
            <person name="Kamat A."/>
            <person name="Kamvysselis M."/>
            <person name="Karlsson E."/>
            <person name="Kells C."/>
            <person name="Kieu A."/>
            <person name="Kisner P."/>
            <person name="Kodira C."/>
            <person name="Kulbokas E."/>
            <person name="Labutti K."/>
            <person name="Lama D."/>
            <person name="Landers T."/>
            <person name="Leger J."/>
            <person name="Levine S."/>
            <person name="Lewis D."/>
            <person name="Lewis T."/>
            <person name="Lindblad-toh K."/>
            <person name="Liu X."/>
            <person name="Lokyitsang T."/>
            <person name="Lokyitsang Y."/>
            <person name="Lucien O."/>
            <person name="Lui A."/>
            <person name="Ma L.J."/>
            <person name="Mabbitt R."/>
            <person name="Macdonald J."/>
            <person name="Maclean C."/>
            <person name="Major J."/>
            <person name="Manning J."/>
            <person name="Marabella R."/>
            <person name="Maru K."/>
            <person name="Matthews C."/>
            <person name="Mauceli E."/>
            <person name="Mccarthy M."/>
            <person name="Mcdonough S."/>
            <person name="Mcghee T."/>
            <person name="Meldrim J."/>
            <person name="Meneus L."/>
            <person name="Mesirov J."/>
            <person name="Mihalev A."/>
            <person name="Mihova T."/>
            <person name="Mikkelsen T."/>
            <person name="Mlenga V."/>
            <person name="Moru K."/>
            <person name="Mozes J."/>
            <person name="Mulrain L."/>
            <person name="Munson G."/>
            <person name="Naylor J."/>
            <person name="Newes C."/>
            <person name="Nguyen C."/>
            <person name="Nguyen N."/>
            <person name="Nguyen T."/>
            <person name="Nicol R."/>
            <person name="Nielsen C."/>
            <person name="Nizzari M."/>
            <person name="Norbu C."/>
            <person name="Norbu N."/>
            <person name="O'donnell P."/>
            <person name="Okoawo O."/>
            <person name="O'leary S."/>
            <person name="Omotosho B."/>
            <person name="O'neill K."/>
            <person name="Osman S."/>
            <person name="Parker S."/>
            <person name="Perrin D."/>
            <person name="Phunkhang P."/>
            <person name="Piqani B."/>
            <person name="Purcell S."/>
            <person name="Rachupka T."/>
            <person name="Ramasamy U."/>
            <person name="Rameau R."/>
            <person name="Ray V."/>
            <person name="Raymond C."/>
            <person name="Retta R."/>
            <person name="Richardson S."/>
            <person name="Rise C."/>
            <person name="Rodriguez J."/>
            <person name="Rogers J."/>
            <person name="Rogov P."/>
            <person name="Rutman M."/>
            <person name="Schupbach R."/>
            <person name="Seaman C."/>
            <person name="Settipalli S."/>
            <person name="Sharpe T."/>
            <person name="Sheridan J."/>
            <person name="Sherpa N."/>
            <person name="Shi J."/>
            <person name="Smirnov S."/>
            <person name="Smith C."/>
            <person name="Sougnez C."/>
            <person name="Spencer B."/>
            <person name="Stalker J."/>
            <person name="Stange-thomann N."/>
            <person name="Stavropoulos S."/>
            <person name="Stetson K."/>
            <person name="Stone C."/>
            <person name="Stone S."/>
            <person name="Stubbs M."/>
            <person name="Talamas J."/>
            <person name="Tchuinga P."/>
            <person name="Tenzing P."/>
            <person name="Tesfaye S."/>
            <person name="Theodore J."/>
            <person name="Thoulutsang Y."/>
            <person name="Topham K."/>
            <person name="Towey S."/>
            <person name="Tsamla T."/>
            <person name="Tsomo N."/>
            <person name="Vallee D."/>
            <person name="Vassiliev H."/>
            <person name="Venkataraman V."/>
            <person name="Vinson J."/>
            <person name="Vo A."/>
            <person name="Wade C."/>
            <person name="Wang S."/>
            <person name="Wangchuk T."/>
            <person name="Wangdi T."/>
            <person name="Whittaker C."/>
            <person name="Wilkinson J."/>
            <person name="Wu Y."/>
            <person name="Wyman D."/>
            <person name="Yadav S."/>
            <person name="Yang S."/>
            <person name="Yang X."/>
            <person name="Yeager S."/>
            <person name="Yee E."/>
            <person name="Young G."/>
            <person name="Zainoun J."/>
            <person name="Zembeck L."/>
            <person name="Zimmer A."/>
            <person name="Zody M."/>
            <person name="Lander E."/>
        </authorList>
    </citation>
    <scope>NUCLEOTIDE SEQUENCE [LARGE SCALE GENOMIC DNA]</scope>
</reference>
<protein>
    <recommendedName>
        <fullName evidence="9">Carboxylic ester hydrolase</fullName>
        <ecNumber evidence="9">3.1.1.-</ecNumber>
    </recommendedName>
</protein>
<keyword evidence="7" id="KW-0325">Glycoprotein</keyword>
<dbReference type="ESTHER" id="ciosa-ACHE">
    <property type="family name" value="ACHE"/>
</dbReference>
<accession>H2ZN17</accession>
<dbReference type="InterPro" id="IPR002018">
    <property type="entry name" value="CarbesteraseB"/>
</dbReference>
<dbReference type="InterPro" id="IPR019826">
    <property type="entry name" value="Carboxylesterase_B_AS"/>
</dbReference>
<dbReference type="InterPro" id="IPR014788">
    <property type="entry name" value="AChE_tetra"/>
</dbReference>
<dbReference type="PROSITE" id="PS00941">
    <property type="entry name" value="CARBOXYLESTERASE_B_2"/>
    <property type="match status" value="1"/>
</dbReference>
<dbReference type="Pfam" id="PF00135">
    <property type="entry name" value="COesterase"/>
    <property type="match status" value="1"/>
</dbReference>
<evidence type="ECO:0000259" key="10">
    <source>
        <dbReference type="Pfam" id="PF00135"/>
    </source>
</evidence>
<dbReference type="InterPro" id="IPR019819">
    <property type="entry name" value="Carboxylesterase_B_CS"/>
</dbReference>
<reference evidence="12" key="3">
    <citation type="submission" date="2025-09" db="UniProtKB">
        <authorList>
            <consortium name="Ensembl"/>
        </authorList>
    </citation>
    <scope>IDENTIFICATION</scope>
</reference>
<dbReference type="PROSITE" id="PS00122">
    <property type="entry name" value="CARBOXYLESTERASE_B_1"/>
    <property type="match status" value="1"/>
</dbReference>
<dbReference type="GO" id="GO:0003990">
    <property type="term" value="F:acetylcholinesterase activity"/>
    <property type="evidence" value="ECO:0007669"/>
    <property type="project" value="TreeGrafter"/>
</dbReference>
<feature type="domain" description="Carboxylesterase type B" evidence="10">
    <location>
        <begin position="9"/>
        <end position="550"/>
    </location>
</feature>
<dbReference type="Pfam" id="PF08674">
    <property type="entry name" value="AChE_tetra"/>
    <property type="match status" value="1"/>
</dbReference>
<evidence type="ECO:0000256" key="9">
    <source>
        <dbReference type="RuleBase" id="RU361235"/>
    </source>
</evidence>
<evidence type="ECO:0000259" key="11">
    <source>
        <dbReference type="Pfam" id="PF08674"/>
    </source>
</evidence>
<keyword evidence="4" id="KW-0964">Secreted</keyword>
<dbReference type="InterPro" id="IPR029058">
    <property type="entry name" value="AB_hydrolase_fold"/>
</dbReference>
<evidence type="ECO:0000313" key="12">
    <source>
        <dbReference type="Ensembl" id="ENSCSAVP00000018983.1"/>
    </source>
</evidence>
<evidence type="ECO:0000256" key="7">
    <source>
        <dbReference type="ARBA" id="ARBA00023180"/>
    </source>
</evidence>
<feature type="active site" description="Acyl-ester intermediate" evidence="8">
    <location>
        <position position="190"/>
    </location>
</feature>
<dbReference type="SUPFAM" id="SSF53474">
    <property type="entry name" value="alpha/beta-Hydrolases"/>
    <property type="match status" value="1"/>
</dbReference>
<keyword evidence="5 9" id="KW-0378">Hydrolase</keyword>
<dbReference type="GeneTree" id="ENSGT00940000157637"/>
<keyword evidence="3" id="KW-0719">Serine esterase</keyword>
<reference evidence="12" key="2">
    <citation type="submission" date="2025-08" db="UniProtKB">
        <authorList>
            <consortium name="Ensembl"/>
        </authorList>
    </citation>
    <scope>IDENTIFICATION</scope>
</reference>
<comment type="subcellular location">
    <subcellularLocation>
        <location evidence="1">Secreted</location>
    </subcellularLocation>
</comment>
<feature type="domain" description="Acetylcholinesterase tetramerisation" evidence="11">
    <location>
        <begin position="565"/>
        <end position="601"/>
    </location>
</feature>
<dbReference type="GO" id="GO:0005886">
    <property type="term" value="C:plasma membrane"/>
    <property type="evidence" value="ECO:0007669"/>
    <property type="project" value="TreeGrafter"/>
</dbReference>
<dbReference type="InterPro" id="IPR000997">
    <property type="entry name" value="Cholinesterase"/>
</dbReference>
<dbReference type="InterPro" id="IPR050654">
    <property type="entry name" value="AChE-related_enzymes"/>
</dbReference>
<dbReference type="PANTHER" id="PTHR43918:SF12">
    <property type="entry name" value="ACETYLCHOLINESTERASE 1"/>
    <property type="match status" value="1"/>
</dbReference>
<evidence type="ECO:0000256" key="2">
    <source>
        <dbReference type="ARBA" id="ARBA00005964"/>
    </source>
</evidence>
<evidence type="ECO:0000256" key="3">
    <source>
        <dbReference type="ARBA" id="ARBA00022487"/>
    </source>
</evidence>
<dbReference type="Proteomes" id="UP000007875">
    <property type="component" value="Unassembled WGS sequence"/>
</dbReference>
<feature type="active site" description="Charge relay system" evidence="8">
    <location>
        <position position="317"/>
    </location>
</feature>
<evidence type="ECO:0000256" key="6">
    <source>
        <dbReference type="ARBA" id="ARBA00023157"/>
    </source>
</evidence>
<proteinExistence type="inferred from homology"/>
<feature type="active site" description="Charge relay system" evidence="8">
    <location>
        <position position="458"/>
    </location>
</feature>
<dbReference type="EC" id="3.1.1.-" evidence="9"/>
<evidence type="ECO:0000313" key="13">
    <source>
        <dbReference type="Proteomes" id="UP000007875"/>
    </source>
</evidence>
<organism evidence="12 13">
    <name type="scientific">Ciona savignyi</name>
    <name type="common">Pacific transparent sea squirt</name>
    <dbReference type="NCBI Taxonomy" id="51511"/>
    <lineage>
        <taxon>Eukaryota</taxon>
        <taxon>Metazoa</taxon>
        <taxon>Chordata</taxon>
        <taxon>Tunicata</taxon>
        <taxon>Ascidiacea</taxon>
        <taxon>Phlebobranchia</taxon>
        <taxon>Cionidae</taxon>
        <taxon>Ciona</taxon>
    </lineage>
</organism>
<dbReference type="GO" id="GO:0006581">
    <property type="term" value="P:acetylcholine catabolic process"/>
    <property type="evidence" value="ECO:0007669"/>
    <property type="project" value="TreeGrafter"/>
</dbReference>
<comment type="similarity">
    <text evidence="2 9">Belongs to the type-B carboxylesterase/lipase family.</text>
</comment>
<evidence type="ECO:0000256" key="1">
    <source>
        <dbReference type="ARBA" id="ARBA00004613"/>
    </source>
</evidence>
<evidence type="ECO:0000256" key="4">
    <source>
        <dbReference type="ARBA" id="ARBA00022525"/>
    </source>
</evidence>
<evidence type="ECO:0000256" key="5">
    <source>
        <dbReference type="ARBA" id="ARBA00022801"/>
    </source>
</evidence>
<dbReference type="AlphaFoldDB" id="H2ZN17"/>
<keyword evidence="13" id="KW-1185">Reference proteome</keyword>
<keyword evidence="6" id="KW-1015">Disulfide bond</keyword>
<sequence>RFQNTDYSMPDRSHIATFQGIPFAQPPVGELRFAAPQPPLSWEPDVKMTSEFGNSCIQEDDLVFGNFTGSQMWNSPNAKSEDCLYLNVWTPVRSRHAEPLAVLVWIYGGSYYSGTSSLALYDGRYLAATGGVVVVSLNYRLGPIGFLAPLADETPGNVGLLDQQLALKWVRDNIREFGGNPNNVTVMGESAGAASIGLHTIAPSSRGLFSRVILQSGNQMTPWSTISLETSLNRTRTLAANLNCPKPRTASEADILACLRTHTANEVFAGSWITKEIFDFPFVPVHGTTFLPEHPHEVTRRGDQAEVDVLAGYNTNEGSYFTIYTVPGYNITTNSRLEQYLSGVDLSGLKTNTMGRSAAAFMYTDWENLDNELQYRDAVNEIVGDFHVVCPTLKLKHLKPFEGEYVAHWHNESSGWRRHSNNAPARHSNSFPNRNVFLYHLSYRVSTNPWPIWMGVMHGYEIELMFGTPWFGNSKFTRGYSDLDRSVSRRMVRYWTNFAKFGNPNGLRNQNQELVSDWPRFNDVTQRYLEIADDDVTMAPFPDSFRCAFWQKYLPSLQLASSNMDEVETKWKIEFHRWSESMDLWDRSFKAYSSDDKQNSC</sequence>
<dbReference type="Ensembl" id="ENSCSAVT00000019190.1">
    <property type="protein sequence ID" value="ENSCSAVP00000018983.1"/>
    <property type="gene ID" value="ENSCSAVG00000011153.1"/>
</dbReference>